<dbReference type="GO" id="GO:0003743">
    <property type="term" value="F:translation initiation factor activity"/>
    <property type="evidence" value="ECO:0007669"/>
    <property type="project" value="UniProtKB-KW"/>
</dbReference>
<feature type="region of interest" description="Disordered" evidence="1">
    <location>
        <begin position="1"/>
        <end position="56"/>
    </location>
</feature>
<dbReference type="GO" id="GO:0000182">
    <property type="term" value="F:rDNA binding"/>
    <property type="evidence" value="ECO:0007669"/>
    <property type="project" value="TreeGrafter"/>
</dbReference>
<dbReference type="Proteomes" id="UP001201980">
    <property type="component" value="Unassembled WGS sequence"/>
</dbReference>
<sequence>MADSENEYNDGASSLGEASMSLSDVSMGEAPMEFSSHENAPDDDSNSANHPSEPARLLASLKRPLPESEKQEDHHPLKRRPGIYSHAYVHTLNAAVLEAASRNVPSNPEETPLHDTQLGLTYWTAEEKHRFFSLIARLGKDNLPAIARELRTKGELEIRQYAVILDDAVQFRQNLARYEQGNIKKPDILTPIQLANIPAAAEISEEGERLLEGAADALAVRQEKVEDADEKHKWGGRWRVTQALAKDLGQLADRRLASDLPLKVGREKKTTDEKTDSRGSTVAPEDQKVAQITDLFALPTWLRLSERIFMNGGMESDNNWRLVGTEKPSIRMTALEDFYTITNSITRKLVAASLAMAEQRIRLRLNAVSNLKPRVRKRDVRAAVASTRMKRNPQKFWRDVPRRLQLDVHEIEPKATDQMEPMEYDDIEDTLVVDYDSEVEPDVHFDNDYELSEDEDFHQIDSGTCGLEITGFPTDEPVLSCGEDAGVVDNDDDNSDGIIDVVEEEDEDELKIQKEIKEIMTYTAVDYPETHVPQEALRHRIISERQRERQAEAVDIKNSRLEEVRLWELLNQKPPLELAGPPAANEGKVEDGKTHVKVEELFNWMAADWRDSTNYESEWEEEIPRALGVKK</sequence>
<dbReference type="InterPro" id="IPR001005">
    <property type="entry name" value="SANT/Myb"/>
</dbReference>
<dbReference type="PANTHER" id="PTHR28079:SF1">
    <property type="entry name" value="RNA POLYMERASE I-SPECIFIC TRANSCRIPTION INITIATION FACTOR RRN5"/>
    <property type="match status" value="1"/>
</dbReference>
<dbReference type="GO" id="GO:0006361">
    <property type="term" value="P:transcription initiation at RNA polymerase I promoter"/>
    <property type="evidence" value="ECO:0007669"/>
    <property type="project" value="TreeGrafter"/>
</dbReference>
<gene>
    <name evidence="2" type="ORF">MKZ38_009707</name>
</gene>
<feature type="compositionally biased region" description="Basic and acidic residues" evidence="1">
    <location>
        <begin position="264"/>
        <end position="277"/>
    </location>
</feature>
<comment type="caution">
    <text evidence="2">The sequence shown here is derived from an EMBL/GenBank/DDBJ whole genome shotgun (WGS) entry which is preliminary data.</text>
</comment>
<dbReference type="AlphaFoldDB" id="A0AAD5RGC0"/>
<evidence type="ECO:0000313" key="3">
    <source>
        <dbReference type="Proteomes" id="UP001201980"/>
    </source>
</evidence>
<name>A0AAD5RGC0_9PEZI</name>
<proteinExistence type="predicted"/>
<evidence type="ECO:0000313" key="2">
    <source>
        <dbReference type="EMBL" id="KAJ2892485.1"/>
    </source>
</evidence>
<keyword evidence="3" id="KW-1185">Reference proteome</keyword>
<dbReference type="GO" id="GO:0000500">
    <property type="term" value="C:RNA polymerase I upstream activating factor complex"/>
    <property type="evidence" value="ECO:0007669"/>
    <property type="project" value="InterPro"/>
</dbReference>
<dbReference type="InterPro" id="IPR009057">
    <property type="entry name" value="Homeodomain-like_sf"/>
</dbReference>
<protein>
    <submittedName>
        <fullName evidence="2">RNA polymerase I-specific transcription initiation factor rrn5</fullName>
    </submittedName>
</protein>
<accession>A0AAD5RGC0</accession>
<evidence type="ECO:0000256" key="1">
    <source>
        <dbReference type="SAM" id="MobiDB-lite"/>
    </source>
</evidence>
<dbReference type="InterPro" id="IPR039601">
    <property type="entry name" value="Rrn5"/>
</dbReference>
<dbReference type="CDD" id="cd00167">
    <property type="entry name" value="SANT"/>
    <property type="match status" value="1"/>
</dbReference>
<keyword evidence="2" id="KW-0648">Protein biosynthesis</keyword>
<dbReference type="PANTHER" id="PTHR28079">
    <property type="entry name" value="RNA POLYMERASE I-SPECIFIC TRANSCRIPTION INITIATION FACTOR RRN5"/>
    <property type="match status" value="1"/>
</dbReference>
<dbReference type="Gene3D" id="1.10.10.60">
    <property type="entry name" value="Homeodomain-like"/>
    <property type="match status" value="1"/>
</dbReference>
<keyword evidence="2" id="KW-0396">Initiation factor</keyword>
<dbReference type="EMBL" id="JAKWBI020000795">
    <property type="protein sequence ID" value="KAJ2892485.1"/>
    <property type="molecule type" value="Genomic_DNA"/>
</dbReference>
<feature type="region of interest" description="Disordered" evidence="1">
    <location>
        <begin position="263"/>
        <end position="284"/>
    </location>
</feature>
<reference evidence="2" key="1">
    <citation type="submission" date="2022-07" db="EMBL/GenBank/DDBJ databases">
        <title>Draft genome sequence of Zalerion maritima ATCC 34329, a (micro)plastics degrading marine fungus.</title>
        <authorList>
            <person name="Paco A."/>
            <person name="Goncalves M.F.M."/>
            <person name="Rocha-Santos T.A.P."/>
            <person name="Alves A."/>
        </authorList>
    </citation>
    <scope>NUCLEOTIDE SEQUENCE</scope>
    <source>
        <strain evidence="2">ATCC 34329</strain>
    </source>
</reference>
<dbReference type="GO" id="GO:0042790">
    <property type="term" value="P:nucleolar large rRNA transcription by RNA polymerase I"/>
    <property type="evidence" value="ECO:0007669"/>
    <property type="project" value="InterPro"/>
</dbReference>
<dbReference type="GO" id="GO:0001181">
    <property type="term" value="F:RNA polymerase I general transcription initiation factor activity"/>
    <property type="evidence" value="ECO:0007669"/>
    <property type="project" value="TreeGrafter"/>
</dbReference>
<dbReference type="SUPFAM" id="SSF46689">
    <property type="entry name" value="Homeodomain-like"/>
    <property type="match status" value="1"/>
</dbReference>
<organism evidence="2 3">
    <name type="scientific">Zalerion maritima</name>
    <dbReference type="NCBI Taxonomy" id="339359"/>
    <lineage>
        <taxon>Eukaryota</taxon>
        <taxon>Fungi</taxon>
        <taxon>Dikarya</taxon>
        <taxon>Ascomycota</taxon>
        <taxon>Pezizomycotina</taxon>
        <taxon>Sordariomycetes</taxon>
        <taxon>Lulworthiomycetidae</taxon>
        <taxon>Lulworthiales</taxon>
        <taxon>Lulworthiaceae</taxon>
        <taxon>Zalerion</taxon>
    </lineage>
</organism>